<dbReference type="Gene3D" id="3.90.220.20">
    <property type="entry name" value="DNA methylase specificity domains"/>
    <property type="match status" value="2"/>
</dbReference>
<evidence type="ECO:0000313" key="6">
    <source>
        <dbReference type="Proteomes" id="UP000681162"/>
    </source>
</evidence>
<comment type="caution">
    <text evidence="5">The sequence shown here is derived from an EMBL/GenBank/DDBJ whole genome shotgun (WGS) entry which is preliminary data.</text>
</comment>
<dbReference type="Proteomes" id="UP000681162">
    <property type="component" value="Unassembled WGS sequence"/>
</dbReference>
<organism evidence="5 6">
    <name type="scientific">Paenibacillus antibioticophila</name>
    <dbReference type="NCBI Taxonomy" id="1274374"/>
    <lineage>
        <taxon>Bacteria</taxon>
        <taxon>Bacillati</taxon>
        <taxon>Bacillota</taxon>
        <taxon>Bacilli</taxon>
        <taxon>Bacillales</taxon>
        <taxon>Paenibacillaceae</taxon>
        <taxon>Paenibacillus</taxon>
    </lineage>
</organism>
<protein>
    <recommendedName>
        <fullName evidence="4">Type I restriction modification DNA specificity domain-containing protein</fullName>
    </recommendedName>
</protein>
<proteinExistence type="inferred from homology"/>
<evidence type="ECO:0000313" key="5">
    <source>
        <dbReference type="EMBL" id="GIO38972.1"/>
    </source>
</evidence>
<evidence type="ECO:0000259" key="4">
    <source>
        <dbReference type="Pfam" id="PF01420"/>
    </source>
</evidence>
<dbReference type="RefSeq" id="WP_212941765.1">
    <property type="nucleotide sequence ID" value="NZ_BORR01000016.1"/>
</dbReference>
<dbReference type="Pfam" id="PF01420">
    <property type="entry name" value="Methylase_S"/>
    <property type="match status" value="2"/>
</dbReference>
<dbReference type="CDD" id="cd17522">
    <property type="entry name" value="RMtype1_S_MjaORF1531P-TRD1-CR1_like"/>
    <property type="match status" value="1"/>
</dbReference>
<keyword evidence="2" id="KW-0680">Restriction system</keyword>
<name>A0A919XTP2_9BACL</name>
<comment type="similarity">
    <text evidence="1">Belongs to the type-I restriction system S methylase family.</text>
</comment>
<dbReference type="EMBL" id="BORR01000016">
    <property type="protein sequence ID" value="GIO38972.1"/>
    <property type="molecule type" value="Genomic_DNA"/>
</dbReference>
<dbReference type="InterPro" id="IPR000055">
    <property type="entry name" value="Restrct_endonuc_typeI_TRD"/>
</dbReference>
<dbReference type="SUPFAM" id="SSF116734">
    <property type="entry name" value="DNA methylase specificity domain"/>
    <property type="match status" value="2"/>
</dbReference>
<dbReference type="InterPro" id="IPR044946">
    <property type="entry name" value="Restrct_endonuc_typeI_TRD_sf"/>
</dbReference>
<keyword evidence="6" id="KW-1185">Reference proteome</keyword>
<dbReference type="AlphaFoldDB" id="A0A919XTP2"/>
<evidence type="ECO:0000256" key="3">
    <source>
        <dbReference type="ARBA" id="ARBA00023125"/>
    </source>
</evidence>
<keyword evidence="3" id="KW-0238">DNA-binding</keyword>
<dbReference type="PANTHER" id="PTHR30408">
    <property type="entry name" value="TYPE-1 RESTRICTION ENZYME ECOKI SPECIFICITY PROTEIN"/>
    <property type="match status" value="1"/>
</dbReference>
<sequence>MEYNIEDLFEIIRNGVNIKQGFSGGYPITRIETISTGEINRNKMGYAGITDIAPFEKYILEHEDILMSHINSEKHLGKSALYEKLENEQIIHGMNLLGLRVKSKILLPKFAIYLFQTQQFRKSLSKIVKKSVNQASFAVNDLKKIKVDIPSLEQQKYIVSVLDSCNRFIEKRQSQITALDELTQSLFIEMFGAKNQSELTEVSEIAEVIGGLQVSGKRKNNPIEVPYLRVGNVYRNALALDEIKLIRVTESELKRTILKKHDILVVEGHGNKKEVGRASRWNGEILNCVHQNHLIKIRVANEHVRPEYLCSFINSIDGKIYMYKNSNTTSGLNTISTNVVRKMKVYIPPLREQDKFIALKDKINNKKTKMSESLVQINSLYNSLLQKAFKGELF</sequence>
<dbReference type="InterPro" id="IPR052021">
    <property type="entry name" value="Type-I_RS_S_subunit"/>
</dbReference>
<evidence type="ECO:0000256" key="2">
    <source>
        <dbReference type="ARBA" id="ARBA00022747"/>
    </source>
</evidence>
<feature type="domain" description="Type I restriction modification DNA specificity" evidence="4">
    <location>
        <begin position="2"/>
        <end position="176"/>
    </location>
</feature>
<gene>
    <name evidence="5" type="ORF">J41TS12_38330</name>
</gene>
<feature type="domain" description="Type I restriction modification DNA specificity" evidence="4">
    <location>
        <begin position="200"/>
        <end position="356"/>
    </location>
</feature>
<dbReference type="GO" id="GO:0003677">
    <property type="term" value="F:DNA binding"/>
    <property type="evidence" value="ECO:0007669"/>
    <property type="project" value="UniProtKB-KW"/>
</dbReference>
<accession>A0A919XTP2</accession>
<reference evidence="5 6" key="1">
    <citation type="submission" date="2021-03" db="EMBL/GenBank/DDBJ databases">
        <title>Antimicrobial resistance genes in bacteria isolated from Japanese honey, and their potential for conferring macrolide and lincosamide resistance in the American foulbrood pathogen Paenibacillus larvae.</title>
        <authorList>
            <person name="Okamoto M."/>
            <person name="Kumagai M."/>
            <person name="Kanamori H."/>
            <person name="Takamatsu D."/>
        </authorList>
    </citation>
    <scope>NUCLEOTIDE SEQUENCE [LARGE SCALE GENOMIC DNA]</scope>
    <source>
        <strain evidence="5 6">J41TS12</strain>
    </source>
</reference>
<dbReference type="GO" id="GO:0009307">
    <property type="term" value="P:DNA restriction-modification system"/>
    <property type="evidence" value="ECO:0007669"/>
    <property type="project" value="UniProtKB-KW"/>
</dbReference>
<dbReference type="CDD" id="cd17253">
    <property type="entry name" value="RMtype1_S_Eco933I-TRD2-CR2_like"/>
    <property type="match status" value="1"/>
</dbReference>
<dbReference type="PANTHER" id="PTHR30408:SF12">
    <property type="entry name" value="TYPE I RESTRICTION ENZYME MJAVIII SPECIFICITY SUBUNIT"/>
    <property type="match status" value="1"/>
</dbReference>
<evidence type="ECO:0000256" key="1">
    <source>
        <dbReference type="ARBA" id="ARBA00010923"/>
    </source>
</evidence>